<reference evidence="1" key="1">
    <citation type="submission" date="2019-08" db="EMBL/GenBank/DDBJ databases">
        <authorList>
            <person name="Kucharzyk K."/>
            <person name="Murdoch R.W."/>
            <person name="Higgins S."/>
            <person name="Loffler F."/>
        </authorList>
    </citation>
    <scope>NUCLEOTIDE SEQUENCE</scope>
</reference>
<dbReference type="AlphaFoldDB" id="A0A645F0I4"/>
<comment type="caution">
    <text evidence="1">The sequence shown here is derived from an EMBL/GenBank/DDBJ whole genome shotgun (WGS) entry which is preliminary data.</text>
</comment>
<accession>A0A645F0I4</accession>
<protein>
    <submittedName>
        <fullName evidence="1">Uncharacterized protein</fullName>
    </submittedName>
</protein>
<dbReference type="EMBL" id="VSSQ01053816">
    <property type="protein sequence ID" value="MPN07815.1"/>
    <property type="molecule type" value="Genomic_DNA"/>
</dbReference>
<sequence length="149" mass="16719">MVPLHILRIDFGNDQRHVLLHAEGTRIIHKYGAGRLDGWRIFFSDLILRSAQHDIHAGKGALAGFLHHDGLALKIDGAARAAATGQRPQRSYGEVPLFQNFQHLTAHGSRGAQYGYVILFHLSFPPIMKLLYNTRMVFSKSLFSTPTMM</sequence>
<name>A0A645F0I4_9ZZZZ</name>
<proteinExistence type="predicted"/>
<organism evidence="1">
    <name type="scientific">bioreactor metagenome</name>
    <dbReference type="NCBI Taxonomy" id="1076179"/>
    <lineage>
        <taxon>unclassified sequences</taxon>
        <taxon>metagenomes</taxon>
        <taxon>ecological metagenomes</taxon>
    </lineage>
</organism>
<gene>
    <name evidence="1" type="ORF">SDC9_155087</name>
</gene>
<evidence type="ECO:0000313" key="1">
    <source>
        <dbReference type="EMBL" id="MPN07815.1"/>
    </source>
</evidence>